<dbReference type="SUPFAM" id="SSF54616">
    <property type="entry name" value="DNA-binding domain of Mlu1-box binding protein MBP1"/>
    <property type="match status" value="1"/>
</dbReference>
<evidence type="ECO:0000313" key="4">
    <source>
        <dbReference type="Proteomes" id="UP000193685"/>
    </source>
</evidence>
<feature type="compositionally biased region" description="Low complexity" evidence="1">
    <location>
        <begin position="157"/>
        <end position="182"/>
    </location>
</feature>
<accession>A0A1Y2FQT4</accession>
<feature type="compositionally biased region" description="Polar residues" evidence="1">
    <location>
        <begin position="146"/>
        <end position="155"/>
    </location>
</feature>
<feature type="region of interest" description="Disordered" evidence="1">
    <location>
        <begin position="146"/>
        <end position="223"/>
    </location>
</feature>
<dbReference type="GO" id="GO:1990862">
    <property type="term" value="C:nuclear membrane complex Bqt3-Bqt4"/>
    <property type="evidence" value="ECO:0007669"/>
    <property type="project" value="InterPro"/>
</dbReference>
<evidence type="ECO:0000313" key="3">
    <source>
        <dbReference type="EMBL" id="ORY85684.1"/>
    </source>
</evidence>
<protein>
    <recommendedName>
        <fullName evidence="2">HTH APSES-type domain-containing protein</fullName>
    </recommendedName>
</protein>
<dbReference type="GO" id="GO:0003677">
    <property type="term" value="F:DNA binding"/>
    <property type="evidence" value="ECO:0007669"/>
    <property type="project" value="InterPro"/>
</dbReference>
<dbReference type="GO" id="GO:0070197">
    <property type="term" value="P:meiotic attachment of telomere to nuclear envelope"/>
    <property type="evidence" value="ECO:0007669"/>
    <property type="project" value="InterPro"/>
</dbReference>
<feature type="region of interest" description="Disordered" evidence="1">
    <location>
        <begin position="344"/>
        <end position="380"/>
    </location>
</feature>
<proteinExistence type="predicted"/>
<dbReference type="PROSITE" id="PS51299">
    <property type="entry name" value="HTH_APSES"/>
    <property type="match status" value="1"/>
</dbReference>
<dbReference type="OrthoDB" id="5346159at2759"/>
<dbReference type="RefSeq" id="XP_040727166.1">
    <property type="nucleotide sequence ID" value="XM_040868805.1"/>
</dbReference>
<dbReference type="AlphaFoldDB" id="A0A1Y2FQT4"/>
<dbReference type="STRING" id="56484.A0A1Y2FQT4"/>
<feature type="domain" description="HTH APSES-type" evidence="2">
    <location>
        <begin position="47"/>
        <end position="153"/>
    </location>
</feature>
<comment type="caution">
    <text evidence="3">The sequence shown here is derived from an EMBL/GenBank/DDBJ whole genome shotgun (WGS) entry which is preliminary data.</text>
</comment>
<feature type="compositionally biased region" description="Low complexity" evidence="1">
    <location>
        <begin position="253"/>
        <end position="276"/>
    </location>
</feature>
<feature type="compositionally biased region" description="Pro residues" evidence="1">
    <location>
        <begin position="183"/>
        <end position="192"/>
    </location>
</feature>
<feature type="region of interest" description="Disordered" evidence="1">
    <location>
        <begin position="243"/>
        <end position="297"/>
    </location>
</feature>
<dbReference type="EMBL" id="MCFI01000004">
    <property type="protein sequence ID" value="ORY85684.1"/>
    <property type="molecule type" value="Genomic_DNA"/>
</dbReference>
<evidence type="ECO:0000259" key="2">
    <source>
        <dbReference type="PROSITE" id="PS51299"/>
    </source>
</evidence>
<evidence type="ECO:0000256" key="1">
    <source>
        <dbReference type="SAM" id="MobiDB-lite"/>
    </source>
</evidence>
<sequence length="436" mass="46603">MPAAKALRRHLPQSRNTLMHIHADPHVLASKCRIQDVKFDVRDGEGVIKTFVRIKTALPNSSLPQFIMRQAQDDYVSATSMFRAIFPDASMEEEEHEMAIVKRDLNARSDEHASGVWIPGTPDALQLAKVYGIEAWVEALLQVDTTAPSHTSPTRRLSAGKSVPSASSSFSAEMSTQALAPALAPPATPRPIAPAKSKVAKSPKKASVPTTDKKQASSSTLASLSESLVDAVDGALARTREALQPESLPPSSTKNNNNNNNTGNGKVKVVPSSNNKNMKKKATATPDSKTQGNGSAGGLLAQLKQDASEVLTATGARHAPQSVAEMLAEAKQQVAESRRLDAQALSHLSPASTNQSRSKKRSLEVEDGTPTGPEQPHLHGKMEDVALHGKMEAVPRNKRTKVEELEVQVAAERRKVRALVGLVLGLGATAVLPYVL</sequence>
<dbReference type="OMA" id="FKAAFPW"/>
<organism evidence="3 4">
    <name type="scientific">Protomyces lactucae-debilis</name>
    <dbReference type="NCBI Taxonomy" id="2754530"/>
    <lineage>
        <taxon>Eukaryota</taxon>
        <taxon>Fungi</taxon>
        <taxon>Dikarya</taxon>
        <taxon>Ascomycota</taxon>
        <taxon>Taphrinomycotina</taxon>
        <taxon>Taphrinomycetes</taxon>
        <taxon>Taphrinales</taxon>
        <taxon>Protomycetaceae</taxon>
        <taxon>Protomyces</taxon>
    </lineage>
</organism>
<dbReference type="PANTHER" id="PTHR38044:SF1">
    <property type="entry name" value="BOUQUET FORMATION PROTEIN 4"/>
    <property type="match status" value="1"/>
</dbReference>
<dbReference type="InterPro" id="IPR003163">
    <property type="entry name" value="Tscrpt_reg_HTH_APSES-type"/>
</dbReference>
<dbReference type="GeneID" id="63785404"/>
<keyword evidence="4" id="KW-1185">Reference proteome</keyword>
<name>A0A1Y2FQT4_PROLT</name>
<reference evidence="3 4" key="1">
    <citation type="submission" date="2016-07" db="EMBL/GenBank/DDBJ databases">
        <title>Pervasive Adenine N6-methylation of Active Genes in Fungi.</title>
        <authorList>
            <consortium name="DOE Joint Genome Institute"/>
            <person name="Mondo S.J."/>
            <person name="Dannebaum R.O."/>
            <person name="Kuo R.C."/>
            <person name="Labutti K."/>
            <person name="Haridas S."/>
            <person name="Kuo A."/>
            <person name="Salamov A."/>
            <person name="Ahrendt S.R."/>
            <person name="Lipzen A."/>
            <person name="Sullivan W."/>
            <person name="Andreopoulos W.B."/>
            <person name="Clum A."/>
            <person name="Lindquist E."/>
            <person name="Daum C."/>
            <person name="Ramamoorthy G.K."/>
            <person name="Gryganskyi A."/>
            <person name="Culley D."/>
            <person name="Magnuson J.K."/>
            <person name="James T.Y."/>
            <person name="O'Malley M.A."/>
            <person name="Stajich J.E."/>
            <person name="Spatafora J.W."/>
            <person name="Visel A."/>
            <person name="Grigoriev I.V."/>
        </authorList>
    </citation>
    <scope>NUCLEOTIDE SEQUENCE [LARGE SCALE GENOMIC DNA]</scope>
    <source>
        <strain evidence="3 4">12-1054</strain>
    </source>
</reference>
<dbReference type="InterPro" id="IPR036887">
    <property type="entry name" value="HTH_APSES_sf"/>
</dbReference>
<dbReference type="InterPro" id="IPR037548">
    <property type="entry name" value="Bqt4"/>
</dbReference>
<dbReference type="Proteomes" id="UP000193685">
    <property type="component" value="Unassembled WGS sequence"/>
</dbReference>
<dbReference type="GO" id="GO:0044820">
    <property type="term" value="P:mitotic telomere tethering at nuclear periphery"/>
    <property type="evidence" value="ECO:0007669"/>
    <property type="project" value="TreeGrafter"/>
</dbReference>
<dbReference type="PANTHER" id="PTHR38044">
    <property type="entry name" value="BOUQUET FORMATION PROTEIN 4"/>
    <property type="match status" value="1"/>
</dbReference>
<gene>
    <name evidence="3" type="ORF">BCR37DRAFT_377384</name>
</gene>